<sequence>MKKIINDPNCVVGDMLKGMQIANSNILYNPNKEVIARKVKSNKVGLVSGGGSGHEPAHAGYVGYGMLDAAVCGNVFASPSPDQILEGIHQANAGKGVLMIVKNYAGDIMNFEIAQELAGMEDIMVDHVVVKDDVSVKDTDESTGRRGIAGTIFVHKIAGAKAETGASLEEVKKVANKVIENVRSFGVSLSACTIPAVGKPGFQIGDDEMEVGMGIHGEAGIETTKLKSSKAIAELIVEKILADKDFGQSEVAVMINGMGATPLMELYILAGDVNDVLIEKGLKPIKYYVGNYMTSIEMAGASCTILKLDDELKELLLSPCDTPALKQEVSQ</sequence>
<dbReference type="EC" id="2.7.1.121" evidence="2"/>
<keyword evidence="3" id="KW-1185">Reference proteome</keyword>
<feature type="domain" description="DhaK" evidence="1">
    <location>
        <begin position="7"/>
        <end position="325"/>
    </location>
</feature>
<dbReference type="GO" id="GO:0047324">
    <property type="term" value="F:phosphoenolpyruvate-glycerone phosphotransferase activity"/>
    <property type="evidence" value="ECO:0007669"/>
    <property type="project" value="UniProtKB-EC"/>
</dbReference>
<reference evidence="2 3" key="1">
    <citation type="submission" date="2022-03" db="EMBL/GenBank/DDBJ databases">
        <title>Novel taxa within the pig intestine.</title>
        <authorList>
            <person name="Wylensek D."/>
            <person name="Bishof K."/>
            <person name="Afrizal A."/>
            <person name="Clavel T."/>
        </authorList>
    </citation>
    <scope>NUCLEOTIDE SEQUENCE [LARGE SCALE GENOMIC DNA]</scope>
    <source>
        <strain evidence="2 3">Cla-KB-P134</strain>
    </source>
</reference>
<dbReference type="PROSITE" id="PS51481">
    <property type="entry name" value="DHAK"/>
    <property type="match status" value="1"/>
</dbReference>
<dbReference type="Pfam" id="PF02733">
    <property type="entry name" value="Dak1"/>
    <property type="match status" value="1"/>
</dbReference>
<dbReference type="InterPro" id="IPR050861">
    <property type="entry name" value="Dihydroxyacetone_Kinase"/>
</dbReference>
<proteinExistence type="predicted"/>
<keyword evidence="2" id="KW-0418">Kinase</keyword>
<evidence type="ECO:0000313" key="2">
    <source>
        <dbReference type="EMBL" id="MDX8417310.1"/>
    </source>
</evidence>
<dbReference type="NCBIfam" id="TIGR02363">
    <property type="entry name" value="dhaK1"/>
    <property type="match status" value="1"/>
</dbReference>
<evidence type="ECO:0000313" key="3">
    <source>
        <dbReference type="Proteomes" id="UP001285244"/>
    </source>
</evidence>
<dbReference type="PANTHER" id="PTHR28629">
    <property type="entry name" value="TRIOKINASE/FMN CYCLASE"/>
    <property type="match status" value="1"/>
</dbReference>
<comment type="caution">
    <text evidence="2">The sequence shown here is derived from an EMBL/GenBank/DDBJ whole genome shotgun (WGS) entry which is preliminary data.</text>
</comment>
<gene>
    <name evidence="2" type="primary">dhaK</name>
    <name evidence="2" type="ORF">MOZ64_05580</name>
</gene>
<dbReference type="Gene3D" id="3.40.50.10440">
    <property type="entry name" value="Dihydroxyacetone kinase, domain 1"/>
    <property type="match status" value="1"/>
</dbReference>
<organism evidence="2 3">
    <name type="scientific">Absicoccus intestinalis</name>
    <dbReference type="NCBI Taxonomy" id="2926319"/>
    <lineage>
        <taxon>Bacteria</taxon>
        <taxon>Bacillati</taxon>
        <taxon>Bacillota</taxon>
        <taxon>Erysipelotrichia</taxon>
        <taxon>Erysipelotrichales</taxon>
        <taxon>Erysipelotrichaceae</taxon>
        <taxon>Absicoccus</taxon>
    </lineage>
</organism>
<dbReference type="InterPro" id="IPR004006">
    <property type="entry name" value="DhaK_dom"/>
</dbReference>
<dbReference type="SUPFAM" id="SSF82549">
    <property type="entry name" value="DAK1/DegV-like"/>
    <property type="match status" value="1"/>
</dbReference>
<accession>A0ABU4WP76</accession>
<protein>
    <submittedName>
        <fullName evidence="2">Dihydroxyacetone kinase subunit DhaK</fullName>
        <ecNumber evidence="2">2.7.1.121</ecNumber>
    </submittedName>
</protein>
<evidence type="ECO:0000259" key="1">
    <source>
        <dbReference type="PROSITE" id="PS51481"/>
    </source>
</evidence>
<dbReference type="InterPro" id="IPR012736">
    <property type="entry name" value="DhaK_1"/>
</dbReference>
<name>A0ABU4WP76_9FIRM</name>
<dbReference type="Gene3D" id="3.30.1180.20">
    <property type="entry name" value="Dihydroxyacetone kinase, domain 2"/>
    <property type="match status" value="1"/>
</dbReference>
<keyword evidence="2" id="KW-0808">Transferase</keyword>
<dbReference type="RefSeq" id="WP_320325604.1">
    <property type="nucleotide sequence ID" value="NZ_JALBUS010000006.1"/>
</dbReference>
<dbReference type="EMBL" id="JALBUS010000006">
    <property type="protein sequence ID" value="MDX8417310.1"/>
    <property type="molecule type" value="Genomic_DNA"/>
</dbReference>
<dbReference type="PANTHER" id="PTHR28629:SF4">
    <property type="entry name" value="TRIOKINASE_FMN CYCLASE"/>
    <property type="match status" value="1"/>
</dbReference>
<dbReference type="Proteomes" id="UP001285244">
    <property type="component" value="Unassembled WGS sequence"/>
</dbReference>